<dbReference type="Pfam" id="PF02187">
    <property type="entry name" value="GAS2"/>
    <property type="match status" value="1"/>
</dbReference>
<feature type="compositionally biased region" description="Polar residues" evidence="5">
    <location>
        <begin position="544"/>
        <end position="583"/>
    </location>
</feature>
<dbReference type="InterPro" id="IPR003108">
    <property type="entry name" value="GAR_dom"/>
</dbReference>
<dbReference type="GO" id="GO:0008093">
    <property type="term" value="F:cytoskeletal anchor activity"/>
    <property type="evidence" value="ECO:0007669"/>
    <property type="project" value="TreeGrafter"/>
</dbReference>
<dbReference type="PROSITE" id="PS51460">
    <property type="entry name" value="GAR"/>
    <property type="match status" value="1"/>
</dbReference>
<dbReference type="GO" id="GO:0051015">
    <property type="term" value="F:actin filament binding"/>
    <property type="evidence" value="ECO:0007669"/>
    <property type="project" value="TreeGrafter"/>
</dbReference>
<dbReference type="Proteomes" id="UP001205998">
    <property type="component" value="Unassembled WGS sequence"/>
</dbReference>
<evidence type="ECO:0000259" key="7">
    <source>
        <dbReference type="PROSITE" id="PS51460"/>
    </source>
</evidence>
<feature type="compositionally biased region" description="Polar residues" evidence="5">
    <location>
        <begin position="590"/>
        <end position="619"/>
    </location>
</feature>
<dbReference type="SUPFAM" id="SSF47576">
    <property type="entry name" value="Calponin-homology domain, CH-domain"/>
    <property type="match status" value="1"/>
</dbReference>
<feature type="domain" description="Calponin-homology (CH)" evidence="6">
    <location>
        <begin position="61"/>
        <end position="181"/>
    </location>
</feature>
<proteinExistence type="inferred from homology"/>
<dbReference type="SMART" id="SM00033">
    <property type="entry name" value="CH"/>
    <property type="match status" value="1"/>
</dbReference>
<comment type="similarity">
    <text evidence="4">Belongs to the GAS2 family.</text>
</comment>
<dbReference type="PROSITE" id="PS50021">
    <property type="entry name" value="CH"/>
    <property type="match status" value="1"/>
</dbReference>
<feature type="compositionally biased region" description="Polar residues" evidence="5">
    <location>
        <begin position="311"/>
        <end position="326"/>
    </location>
</feature>
<dbReference type="InterPro" id="IPR001715">
    <property type="entry name" value="CH_dom"/>
</dbReference>
<evidence type="ECO:0000256" key="3">
    <source>
        <dbReference type="ARBA" id="ARBA00023212"/>
    </source>
</evidence>
<feature type="compositionally biased region" description="Polar residues" evidence="5">
    <location>
        <begin position="396"/>
        <end position="410"/>
    </location>
</feature>
<evidence type="ECO:0000313" key="8">
    <source>
        <dbReference type="EMBL" id="KAI5614900.1"/>
    </source>
</evidence>
<evidence type="ECO:0000256" key="5">
    <source>
        <dbReference type="SAM" id="MobiDB-lite"/>
    </source>
</evidence>
<dbReference type="Gene3D" id="3.30.920.20">
    <property type="entry name" value="Gas2-like domain"/>
    <property type="match status" value="1"/>
</dbReference>
<dbReference type="EMBL" id="MU557501">
    <property type="protein sequence ID" value="KAI5614900.1"/>
    <property type="molecule type" value="Genomic_DNA"/>
</dbReference>
<dbReference type="PANTHER" id="PTHR46756">
    <property type="entry name" value="TRANSGELIN"/>
    <property type="match status" value="1"/>
</dbReference>
<dbReference type="AlphaFoldDB" id="A0AAD5AFA6"/>
<evidence type="ECO:0000256" key="1">
    <source>
        <dbReference type="ARBA" id="ARBA00004245"/>
    </source>
</evidence>
<keyword evidence="3" id="KW-0206">Cytoskeleton</keyword>
<reference evidence="8" key="1">
    <citation type="submission" date="2018-07" db="EMBL/GenBank/DDBJ databases">
        <title>Comparative genomics of catfishes provides insights into carnivory and benthic adaptation.</title>
        <authorList>
            <person name="Zhang Y."/>
            <person name="Wang D."/>
            <person name="Peng Z."/>
            <person name="Zheng S."/>
            <person name="Shao F."/>
            <person name="Tao W."/>
        </authorList>
    </citation>
    <scope>NUCLEOTIDE SEQUENCE</scope>
    <source>
        <strain evidence="8">Chongqing</strain>
    </source>
</reference>
<feature type="compositionally biased region" description="Pro residues" evidence="5">
    <location>
        <begin position="526"/>
        <end position="536"/>
    </location>
</feature>
<feature type="region of interest" description="Disordered" evidence="5">
    <location>
        <begin position="311"/>
        <end position="641"/>
    </location>
</feature>
<dbReference type="InterPro" id="IPR036534">
    <property type="entry name" value="GAR_dom_sf"/>
</dbReference>
<gene>
    <name evidence="8" type="ORF">C0J50_11054</name>
</gene>
<dbReference type="GO" id="GO:0051764">
    <property type="term" value="P:actin crosslink formation"/>
    <property type="evidence" value="ECO:0007669"/>
    <property type="project" value="TreeGrafter"/>
</dbReference>
<comment type="subcellular location">
    <subcellularLocation>
        <location evidence="1">Cytoplasm</location>
        <location evidence="1">Cytoskeleton</location>
    </subcellularLocation>
</comment>
<dbReference type="GO" id="GO:0005884">
    <property type="term" value="C:actin filament"/>
    <property type="evidence" value="ECO:0007669"/>
    <property type="project" value="TreeGrafter"/>
</dbReference>
<protein>
    <submittedName>
        <fullName evidence="8">GAS2-like protein 3</fullName>
    </submittedName>
</protein>
<dbReference type="InterPro" id="IPR036872">
    <property type="entry name" value="CH_dom_sf"/>
</dbReference>
<keyword evidence="2" id="KW-0963">Cytoplasm</keyword>
<evidence type="ECO:0000259" key="6">
    <source>
        <dbReference type="PROSITE" id="PS50021"/>
    </source>
</evidence>
<dbReference type="PANTHER" id="PTHR46756:SF7">
    <property type="entry name" value="GAS2-LIKE PROTEIN 3"/>
    <property type="match status" value="1"/>
</dbReference>
<dbReference type="GO" id="GO:0008017">
    <property type="term" value="F:microtubule binding"/>
    <property type="evidence" value="ECO:0007669"/>
    <property type="project" value="InterPro"/>
</dbReference>
<name>A0AAD5AFA6_SILAS</name>
<feature type="compositionally biased region" description="Polar residues" evidence="5">
    <location>
        <begin position="628"/>
        <end position="639"/>
    </location>
</feature>
<feature type="compositionally biased region" description="Low complexity" evidence="5">
    <location>
        <begin position="474"/>
        <end position="488"/>
    </location>
</feature>
<evidence type="ECO:0000256" key="2">
    <source>
        <dbReference type="ARBA" id="ARBA00022490"/>
    </source>
</evidence>
<accession>A0AAD5AFA6</accession>
<feature type="compositionally biased region" description="Low complexity" evidence="5">
    <location>
        <begin position="339"/>
        <end position="353"/>
    </location>
</feature>
<dbReference type="SUPFAM" id="SSF143575">
    <property type="entry name" value="GAS2 domain-like"/>
    <property type="match status" value="1"/>
</dbReference>
<feature type="domain" description="GAR" evidence="7">
    <location>
        <begin position="221"/>
        <end position="293"/>
    </location>
</feature>
<evidence type="ECO:0000313" key="9">
    <source>
        <dbReference type="Proteomes" id="UP001205998"/>
    </source>
</evidence>
<comment type="caution">
    <text evidence="8">The sequence shown here is derived from an EMBL/GenBank/DDBJ whole genome shotgun (WGS) entry which is preliminary data.</text>
</comment>
<evidence type="ECO:0000256" key="4">
    <source>
        <dbReference type="ARBA" id="ARBA00038441"/>
    </source>
</evidence>
<sequence length="658" mass="72301">MTGNGMRKTKPCFRFGAWFGEKFESPLHSPRSPLTPRHGPGLTDVFQYDQWLSVRHEATLFPMQEDLAIWLTDLLGEEIRAEHFMDELNNGVKLCRLAEILQSKIPQSCLLDKKRFPMKKVAFKKTASPGSFFARDNTANFLSWCRQIGVDEAYLFESEGLVLHKNPRQVCLCLLELGRIISKYGVEPPVLVKLEKEIELEESLLMAGDHVPPIKTFTVCCQHGGLHHADSDSDDPPCNCSQRFSIEYLAEGRYRLGEKILFIRMLHGKHVMVRVGGGWDTLKGFLMKNDPDRVLQFTTLEQKILAFQKGSSAPDSVLSTQTSQPPNMDPLSAVNLLPSSSSTSSSGSTSSTSIPPTKPGTLASGVGTPRGAFQSPVSTPFLPRKAAAPKKKLQVPSVSPKTTPLSSNAMKKSPLLEPSQKVPALFDRKQRPRVAPSQPRSPVCPEPSCKQAKPAHTIPVGGISQRDGRPPRAPLRTRLATRLPSSTTETRLQVDTRKGLHVSPRPACTAKIPKDTGSKTVVAKVPPKPPQSFPKPPVRDVKPSSANVKSRVQIQTSTPSLQATKSSHPSRTNQKNPGGQSAARTGAPRTAQTPSTKSIQTTDRKAQSSNNRPLKTNPAQVRAVKPTPITTQKKQSTRTVACKKAEEPYFEMNSRKKR</sequence>
<organism evidence="8 9">
    <name type="scientific">Silurus asotus</name>
    <name type="common">Amur catfish</name>
    <name type="synonym">Parasilurus asotus</name>
    <dbReference type="NCBI Taxonomy" id="30991"/>
    <lineage>
        <taxon>Eukaryota</taxon>
        <taxon>Metazoa</taxon>
        <taxon>Chordata</taxon>
        <taxon>Craniata</taxon>
        <taxon>Vertebrata</taxon>
        <taxon>Euteleostomi</taxon>
        <taxon>Actinopterygii</taxon>
        <taxon>Neopterygii</taxon>
        <taxon>Teleostei</taxon>
        <taxon>Ostariophysi</taxon>
        <taxon>Siluriformes</taxon>
        <taxon>Siluridae</taxon>
        <taxon>Silurus</taxon>
    </lineage>
</organism>
<dbReference type="Pfam" id="PF00307">
    <property type="entry name" value="CH"/>
    <property type="match status" value="1"/>
</dbReference>
<keyword evidence="9" id="KW-1185">Reference proteome</keyword>
<dbReference type="SMART" id="SM00243">
    <property type="entry name" value="GAS2"/>
    <property type="match status" value="1"/>
</dbReference>
<dbReference type="Gene3D" id="1.10.418.10">
    <property type="entry name" value="Calponin-like domain"/>
    <property type="match status" value="1"/>
</dbReference>